<protein>
    <submittedName>
        <fullName evidence="17">ABC-type bacteriocin/lantibiotic exporter with double-glycine peptidase domain</fullName>
    </submittedName>
</protein>
<dbReference type="GO" id="GO:0005886">
    <property type="term" value="C:plasma membrane"/>
    <property type="evidence" value="ECO:0007669"/>
    <property type="project" value="UniProtKB-SubCell"/>
</dbReference>
<evidence type="ECO:0000259" key="15">
    <source>
        <dbReference type="PROSITE" id="PS50929"/>
    </source>
</evidence>
<feature type="transmembrane region" description="Helical" evidence="13">
    <location>
        <begin position="290"/>
        <end position="311"/>
    </location>
</feature>
<feature type="domain" description="ABC transporter" evidence="14">
    <location>
        <begin position="462"/>
        <end position="695"/>
    </location>
</feature>
<feature type="transmembrane region" description="Helical" evidence="13">
    <location>
        <begin position="154"/>
        <end position="173"/>
    </location>
</feature>
<dbReference type="GO" id="GO:0043213">
    <property type="term" value="P:bacteriocin transport"/>
    <property type="evidence" value="ECO:0007669"/>
    <property type="project" value="UniProtKB-KW"/>
</dbReference>
<keyword evidence="7" id="KW-0067">ATP-binding</keyword>
<dbReference type="SUPFAM" id="SSF52540">
    <property type="entry name" value="P-loop containing nucleoside triphosphate hydrolases"/>
    <property type="match status" value="1"/>
</dbReference>
<dbReference type="InterPro" id="IPR017871">
    <property type="entry name" value="ABC_transporter-like_CS"/>
</dbReference>
<dbReference type="PROSITE" id="PS50929">
    <property type="entry name" value="ABC_TM1F"/>
    <property type="match status" value="1"/>
</dbReference>
<dbReference type="PROSITE" id="PS00211">
    <property type="entry name" value="ABC_TRANSPORTER_1"/>
    <property type="match status" value="1"/>
</dbReference>
<dbReference type="GO" id="GO:0034040">
    <property type="term" value="F:ATPase-coupled lipid transmembrane transporter activity"/>
    <property type="evidence" value="ECO:0007669"/>
    <property type="project" value="TreeGrafter"/>
</dbReference>
<evidence type="ECO:0000256" key="12">
    <source>
        <dbReference type="ARBA" id="ARBA00061644"/>
    </source>
</evidence>
<dbReference type="InterPro" id="IPR003593">
    <property type="entry name" value="AAA+_ATPase"/>
</dbReference>
<sequence length="709" mass="75386">MRPRCIEQLTATECGLCCCAMLLRFAGAGVDVHELRMRYQVGRDGLTVADLSRILRENGVRPHVYRTSAAGVAGLGVPAICHWQRSHFVVAYAFDARGVTLLDPGAGRRRVTHAEFAESFSGLAVTADAAAVGRRPRRAPGVRVLARFAWEKRALLSLVLVLSLATSAVPLGIPALLESLFGGAQASVSAGLLLAGVALAFALVLFVRTVAGVIASVAVGRSLARAVFDRLLRLPYGFTESRGPGELMFTLESVQQLRSLLCNDLVLVLVGAVVSVVLLGWLAMLSWAALVATLGLIVVLVLAASAATGAVRRSAYAETRARAELQTTQLSAISGLEVIKTNGMESAYVQQWQRRSDAVQRQFTRLQVVQGMFNALMAGMMFVGPLVILAQVVPAHAAPGVSLVVSVQALTGLLLSQVNLMVGSFTRLAQASSLLVRVADVLLRPADDLFRGAVRARPAGAIEVSGVSFAYGTFGRRVVDRASLTVPAGAKVAIVGPSGCGKSTLARLLVGLHRPAAGRITIGGVDLRDYDREDFYDAVAYVPQNVVLEYGTVRDNIRWGAGERADEQVYEAARRVGLHDEILALPLGYDTPVASLGHNFSGGQRQRISLARAAFKHASVVVLDEATSSLDNLSEAAVTAYFDSLRATRVIIAHRLTSVVDADLIVVMDRGAVVESGTHDELSRRGGLYRSLYELTAGAEQYSPTGGFA</sequence>
<evidence type="ECO:0000256" key="5">
    <source>
        <dbReference type="ARBA" id="ARBA00022741"/>
    </source>
</evidence>
<gene>
    <name evidence="17" type="ORF">EV385_3147</name>
</gene>
<dbReference type="PROSITE" id="PS50893">
    <property type="entry name" value="ABC_TRANSPORTER_2"/>
    <property type="match status" value="1"/>
</dbReference>
<keyword evidence="11" id="KW-0080">Bacteriocin transport</keyword>
<comment type="caution">
    <text evidence="17">The sequence shown here is derived from an EMBL/GenBank/DDBJ whole genome shotgun (WGS) entry which is preliminary data.</text>
</comment>
<dbReference type="GO" id="GO:0016887">
    <property type="term" value="F:ATP hydrolysis activity"/>
    <property type="evidence" value="ECO:0007669"/>
    <property type="project" value="InterPro"/>
</dbReference>
<evidence type="ECO:0000256" key="8">
    <source>
        <dbReference type="ARBA" id="ARBA00022927"/>
    </source>
</evidence>
<evidence type="ECO:0000256" key="13">
    <source>
        <dbReference type="SAM" id="Phobius"/>
    </source>
</evidence>
<dbReference type="Pfam" id="PF00664">
    <property type="entry name" value="ABC_membrane"/>
    <property type="match status" value="1"/>
</dbReference>
<reference evidence="17 18" key="1">
    <citation type="submission" date="2019-02" db="EMBL/GenBank/DDBJ databases">
        <title>Sequencing the genomes of 1000 actinobacteria strains.</title>
        <authorList>
            <person name="Klenk H.-P."/>
        </authorList>
    </citation>
    <scope>NUCLEOTIDE SEQUENCE [LARGE SCALE GENOMIC DNA]</scope>
    <source>
        <strain evidence="17 18">DSM 45162</strain>
    </source>
</reference>
<dbReference type="Proteomes" id="UP000292564">
    <property type="component" value="Unassembled WGS sequence"/>
</dbReference>
<keyword evidence="8" id="KW-0653">Protein transport</keyword>
<feature type="transmembrane region" description="Helical" evidence="13">
    <location>
        <begin position="371"/>
        <end position="394"/>
    </location>
</feature>
<keyword evidence="10 13" id="KW-0472">Membrane</keyword>
<keyword evidence="6" id="KW-0788">Thiol protease</keyword>
<keyword evidence="3" id="KW-1003">Cell membrane</keyword>
<evidence type="ECO:0000256" key="3">
    <source>
        <dbReference type="ARBA" id="ARBA00022475"/>
    </source>
</evidence>
<dbReference type="FunFam" id="3.40.50.300:FF:000299">
    <property type="entry name" value="ABC transporter ATP-binding protein/permease"/>
    <property type="match status" value="1"/>
</dbReference>
<feature type="transmembrane region" description="Helical" evidence="13">
    <location>
        <begin position="265"/>
        <end position="284"/>
    </location>
</feature>
<dbReference type="PROSITE" id="PS50990">
    <property type="entry name" value="PEPTIDASE_C39"/>
    <property type="match status" value="1"/>
</dbReference>
<evidence type="ECO:0000256" key="1">
    <source>
        <dbReference type="ARBA" id="ARBA00004651"/>
    </source>
</evidence>
<dbReference type="AlphaFoldDB" id="A0A4Q7ZK81"/>
<evidence type="ECO:0000313" key="17">
    <source>
        <dbReference type="EMBL" id="RZU51332.1"/>
    </source>
</evidence>
<dbReference type="InterPro" id="IPR011527">
    <property type="entry name" value="ABC1_TM_dom"/>
</dbReference>
<dbReference type="PANTHER" id="PTHR24221">
    <property type="entry name" value="ATP-BINDING CASSETTE SUB-FAMILY B"/>
    <property type="match status" value="1"/>
</dbReference>
<dbReference type="GO" id="GO:0008234">
    <property type="term" value="F:cysteine-type peptidase activity"/>
    <property type="evidence" value="ECO:0007669"/>
    <property type="project" value="UniProtKB-KW"/>
</dbReference>
<keyword evidence="5" id="KW-0547">Nucleotide-binding</keyword>
<dbReference type="GO" id="GO:0006508">
    <property type="term" value="P:proteolysis"/>
    <property type="evidence" value="ECO:0007669"/>
    <property type="project" value="InterPro"/>
</dbReference>
<dbReference type="GO" id="GO:0005524">
    <property type="term" value="F:ATP binding"/>
    <property type="evidence" value="ECO:0007669"/>
    <property type="project" value="UniProtKB-KW"/>
</dbReference>
<dbReference type="PANTHER" id="PTHR24221:SF654">
    <property type="entry name" value="ATP-BINDING CASSETTE SUB-FAMILY B MEMBER 6"/>
    <property type="match status" value="1"/>
</dbReference>
<dbReference type="InterPro" id="IPR039421">
    <property type="entry name" value="Type_1_exporter"/>
</dbReference>
<dbReference type="EMBL" id="SHKY01000001">
    <property type="protein sequence ID" value="RZU51332.1"/>
    <property type="molecule type" value="Genomic_DNA"/>
</dbReference>
<keyword evidence="4 13" id="KW-0812">Transmembrane</keyword>
<keyword evidence="6" id="KW-0378">Hydrolase</keyword>
<evidence type="ECO:0000313" key="18">
    <source>
        <dbReference type="Proteomes" id="UP000292564"/>
    </source>
</evidence>
<dbReference type="Pfam" id="PF00005">
    <property type="entry name" value="ABC_tran"/>
    <property type="match status" value="1"/>
</dbReference>
<dbReference type="RefSeq" id="WP_165449493.1">
    <property type="nucleotide sequence ID" value="NZ_SHKY01000001.1"/>
</dbReference>
<proteinExistence type="inferred from homology"/>
<comment type="similarity">
    <text evidence="12">Belongs to the ABC transporter superfamily. Lipid exporter (TC 3.A.1.106) family.</text>
</comment>
<dbReference type="Gene3D" id="3.40.50.300">
    <property type="entry name" value="P-loop containing nucleotide triphosphate hydrolases"/>
    <property type="match status" value="1"/>
</dbReference>
<keyword evidence="6" id="KW-0645">Protease</keyword>
<dbReference type="SUPFAM" id="SSF90123">
    <property type="entry name" value="ABC transporter transmembrane region"/>
    <property type="match status" value="1"/>
</dbReference>
<dbReference type="GO" id="GO:0015031">
    <property type="term" value="P:protein transport"/>
    <property type="evidence" value="ECO:0007669"/>
    <property type="project" value="UniProtKB-KW"/>
</dbReference>
<keyword evidence="9 13" id="KW-1133">Transmembrane helix</keyword>
<dbReference type="Gene3D" id="1.20.1560.10">
    <property type="entry name" value="ABC transporter type 1, transmembrane domain"/>
    <property type="match status" value="1"/>
</dbReference>
<evidence type="ECO:0000256" key="9">
    <source>
        <dbReference type="ARBA" id="ARBA00022989"/>
    </source>
</evidence>
<keyword evidence="18" id="KW-1185">Reference proteome</keyword>
<evidence type="ECO:0000256" key="6">
    <source>
        <dbReference type="ARBA" id="ARBA00022807"/>
    </source>
</evidence>
<evidence type="ECO:0000256" key="11">
    <source>
        <dbReference type="ARBA" id="ARBA00043264"/>
    </source>
</evidence>
<dbReference type="SMART" id="SM00382">
    <property type="entry name" value="AAA"/>
    <property type="match status" value="1"/>
</dbReference>
<name>A0A4Q7ZK81_9ACTN</name>
<accession>A0A4Q7ZK81</accession>
<evidence type="ECO:0000256" key="7">
    <source>
        <dbReference type="ARBA" id="ARBA00022840"/>
    </source>
</evidence>
<dbReference type="InterPro" id="IPR005074">
    <property type="entry name" value="Peptidase_C39"/>
</dbReference>
<feature type="domain" description="Peptidase C39" evidence="16">
    <location>
        <begin position="8"/>
        <end position="127"/>
    </location>
</feature>
<dbReference type="InterPro" id="IPR003439">
    <property type="entry name" value="ABC_transporter-like_ATP-bd"/>
</dbReference>
<dbReference type="InterPro" id="IPR036640">
    <property type="entry name" value="ABC1_TM_sf"/>
</dbReference>
<evidence type="ECO:0000256" key="10">
    <source>
        <dbReference type="ARBA" id="ARBA00023136"/>
    </source>
</evidence>
<feature type="domain" description="ABC transmembrane type-1" evidence="15">
    <location>
        <begin position="158"/>
        <end position="430"/>
    </location>
</feature>
<dbReference type="InterPro" id="IPR027417">
    <property type="entry name" value="P-loop_NTPase"/>
</dbReference>
<keyword evidence="2" id="KW-0813">Transport</keyword>
<dbReference type="GO" id="GO:0140359">
    <property type="term" value="F:ABC-type transporter activity"/>
    <property type="evidence" value="ECO:0007669"/>
    <property type="project" value="InterPro"/>
</dbReference>
<feature type="transmembrane region" description="Helical" evidence="13">
    <location>
        <begin position="193"/>
        <end position="220"/>
    </location>
</feature>
<comment type="subcellular location">
    <subcellularLocation>
        <location evidence="1">Cell membrane</location>
        <topology evidence="1">Multi-pass membrane protein</topology>
    </subcellularLocation>
</comment>
<evidence type="ECO:0000259" key="14">
    <source>
        <dbReference type="PROSITE" id="PS50893"/>
    </source>
</evidence>
<evidence type="ECO:0000259" key="16">
    <source>
        <dbReference type="PROSITE" id="PS50990"/>
    </source>
</evidence>
<dbReference type="Gene3D" id="3.90.70.10">
    <property type="entry name" value="Cysteine proteinases"/>
    <property type="match status" value="1"/>
</dbReference>
<organism evidence="17 18">
    <name type="scientific">Krasilnikovia cinnamomea</name>
    <dbReference type="NCBI Taxonomy" id="349313"/>
    <lineage>
        <taxon>Bacteria</taxon>
        <taxon>Bacillati</taxon>
        <taxon>Actinomycetota</taxon>
        <taxon>Actinomycetes</taxon>
        <taxon>Micromonosporales</taxon>
        <taxon>Micromonosporaceae</taxon>
        <taxon>Krasilnikovia</taxon>
    </lineage>
</organism>
<evidence type="ECO:0000256" key="4">
    <source>
        <dbReference type="ARBA" id="ARBA00022692"/>
    </source>
</evidence>
<dbReference type="Pfam" id="PF03412">
    <property type="entry name" value="Peptidase_C39"/>
    <property type="match status" value="1"/>
</dbReference>
<evidence type="ECO:0000256" key="2">
    <source>
        <dbReference type="ARBA" id="ARBA00022448"/>
    </source>
</evidence>